<dbReference type="Pfam" id="PF17428">
    <property type="entry name" value="DUF5412"/>
    <property type="match status" value="1"/>
</dbReference>
<name>A0A841SZ19_9BACL</name>
<keyword evidence="1" id="KW-1133">Transmembrane helix</keyword>
<keyword evidence="3" id="KW-1185">Reference proteome</keyword>
<sequence length="177" mass="19667">MLQKNKVNAWAFVLMIVCAAASVNSLFATLGNYWQLAPPAAVLFLASAVALILGMIGIGGTGKFAKTRSWLTIAVSLPLMLALAAILLLQAIFGEDREPFRTVHSPDDRYSIKFYRWDEGATGTFGVRGELQGPLWFKKKIYVEKRTEEIEVEWAGEHALSINGHQLDLDKEETYGY</sequence>
<keyword evidence="1" id="KW-0812">Transmembrane</keyword>
<feature type="transmembrane region" description="Helical" evidence="1">
    <location>
        <begin position="70"/>
        <end position="93"/>
    </location>
</feature>
<gene>
    <name evidence="2" type="ORF">H7B67_13240</name>
</gene>
<feature type="transmembrane region" description="Helical" evidence="1">
    <location>
        <begin position="36"/>
        <end position="58"/>
    </location>
</feature>
<dbReference type="InterPro" id="IPR035406">
    <property type="entry name" value="DUF5412"/>
</dbReference>
<dbReference type="RefSeq" id="WP_185120289.1">
    <property type="nucleotide sequence ID" value="NZ_JACJVQ010000008.1"/>
</dbReference>
<feature type="transmembrane region" description="Helical" evidence="1">
    <location>
        <begin position="7"/>
        <end position="30"/>
    </location>
</feature>
<reference evidence="2 3" key="1">
    <citation type="submission" date="2020-08" db="EMBL/GenBank/DDBJ databases">
        <title>Cohnella phylogeny.</title>
        <authorList>
            <person name="Dunlap C."/>
        </authorList>
    </citation>
    <scope>NUCLEOTIDE SEQUENCE [LARGE SCALE GENOMIC DNA]</scope>
    <source>
        <strain evidence="2 3">DSM 25241</strain>
    </source>
</reference>
<organism evidence="2 3">
    <name type="scientific">Cohnella thailandensis</name>
    <dbReference type="NCBI Taxonomy" id="557557"/>
    <lineage>
        <taxon>Bacteria</taxon>
        <taxon>Bacillati</taxon>
        <taxon>Bacillota</taxon>
        <taxon>Bacilli</taxon>
        <taxon>Bacillales</taxon>
        <taxon>Paenibacillaceae</taxon>
        <taxon>Cohnella</taxon>
    </lineage>
</organism>
<evidence type="ECO:0000313" key="3">
    <source>
        <dbReference type="Proteomes" id="UP000535838"/>
    </source>
</evidence>
<accession>A0A841SZ19</accession>
<proteinExistence type="predicted"/>
<dbReference type="Proteomes" id="UP000535838">
    <property type="component" value="Unassembled WGS sequence"/>
</dbReference>
<evidence type="ECO:0000313" key="2">
    <source>
        <dbReference type="EMBL" id="MBB6635080.1"/>
    </source>
</evidence>
<protein>
    <submittedName>
        <fullName evidence="2">Uncharacterized protein</fullName>
    </submittedName>
</protein>
<keyword evidence="1" id="KW-0472">Membrane</keyword>
<evidence type="ECO:0000256" key="1">
    <source>
        <dbReference type="SAM" id="Phobius"/>
    </source>
</evidence>
<dbReference type="AlphaFoldDB" id="A0A841SZ19"/>
<dbReference type="EMBL" id="JACJVQ010000008">
    <property type="protein sequence ID" value="MBB6635080.1"/>
    <property type="molecule type" value="Genomic_DNA"/>
</dbReference>
<comment type="caution">
    <text evidence="2">The sequence shown here is derived from an EMBL/GenBank/DDBJ whole genome shotgun (WGS) entry which is preliminary data.</text>
</comment>